<sequence length="1077" mass="118236">MRSLLRGPKELTSARLSLLGLLFVVIISFSLRGRQDTSTTPVQRRAVRRDAGGALAPSPAVSISSNSSSSSSLLRRQDYSCDASRPCSNGACCGGGGFCGYGPTYCGAGCVSNCDAVAECGQYASPAGKTCPLNTCCSEFGFCGTTTDFCTGNCQSNCVLHPPPPAGSPKNKALNRVIGYYESWSYRSSCNKKAPSDMPLSELTHLYYAFAFIEPVTFKLTTMDAQTPEELFKLTVDTKRYNPGLKVYIAIGGWTHNDPGPYQTVFSDAASTEANRQKFADNVLKFVNLWGFDGIDIDWEYPGADDRGGTPADTENFVLLMKTLRQTFNASPRKLGITFTIPSSFWYLRWFDMPGLLKYADWANLMSYDLHGTWDANNPIGAIAQGHTNLTEIKLAAELLWRVNVKPEQVAIGFGFYGRSFELASSSCTTPGCAFKGGAKPGPCSKTSGVLMYYEIQAILDQVPGLTPVHDEDAAVKYIVWDNTQWVSYDDADTFDAKVAWANAIGFGGSLIWAVDTDDDKFSAMSGLMGHEVAHVDLAQRATVESQISIARSLQGENGQDCVVLKDQACKAASDLRCFNGETLVGWDRDGCSNDQEGKPICCPSSTAPRKCMWRGSGGDCNGQCHPGEATIALSSWGGKGAGFDGESGTGQCNRGAKALCCEAGDWKNIVGACRWTGCGDDCDGSKETEVSSVGDCSLLRSRGRKRTNCCKVSKAPPKSLTCDHNSCFFNPAACVVGEDEYGNRPTKRDTMLWADLEERGNRDFKWLTNPSALLIASRALGYPDPAGYMRRLRQNLAGLARRWFDMRSRACGDPSLRQTDFPNLDTAPAGGQVEHVVPLAFVLGRFPAVANHGRHWRPVPRSSRNPVPDGPPTRTPAINEAFWRDVWRNPNALPESFGPIRQPDQYVNEQIGSNSNPTAFTMLRDAVNGQKGRFEVFNSPMEIRRFERTVDRGVGGNETAVEEWLDTLRETVAAFQYLNDPLVVTVQDDSVARVYQALQRIEQVIPAAEGLSAHWNEAYPHYFRQVSEFTRTYMADRIRYVRNAYASDGSPFREYVLAEIKRIEDQIPNMKYAFED</sequence>
<gene>
    <name evidence="17" type="ORF">QBC47DRAFT_433206</name>
</gene>
<dbReference type="GO" id="GO:0000272">
    <property type="term" value="P:polysaccharide catabolic process"/>
    <property type="evidence" value="ECO:0007669"/>
    <property type="project" value="UniProtKB-KW"/>
</dbReference>
<feature type="domain" description="Chitin-binding type-1" evidence="15">
    <location>
        <begin position="117"/>
        <end position="160"/>
    </location>
</feature>
<comment type="caution">
    <text evidence="12">Lacks conserved residue(s) required for the propagation of feature annotation.</text>
</comment>
<dbReference type="SUPFAM" id="SSF57016">
    <property type="entry name" value="Plant lectins/antimicrobial peptides"/>
    <property type="match status" value="1"/>
</dbReference>
<dbReference type="Gene3D" id="3.20.20.80">
    <property type="entry name" value="Glycosidases"/>
    <property type="match status" value="1"/>
</dbReference>
<feature type="disulfide bond" evidence="12">
    <location>
        <begin position="87"/>
        <end position="99"/>
    </location>
</feature>
<comment type="catalytic activity">
    <reaction evidence="1">
        <text>Random endo-hydrolysis of N-acetyl-beta-D-glucosaminide (1-&gt;4)-beta-linkages in chitin and chitodextrins.</text>
        <dbReference type="EC" id="3.2.1.14"/>
    </reaction>
</comment>
<evidence type="ECO:0000256" key="8">
    <source>
        <dbReference type="ARBA" id="ARBA00023024"/>
    </source>
</evidence>
<feature type="disulfide bond" evidence="12">
    <location>
        <begin position="110"/>
        <end position="114"/>
    </location>
</feature>
<dbReference type="InterPro" id="IPR036861">
    <property type="entry name" value="Endochitinase-like_sf"/>
</dbReference>
<keyword evidence="8" id="KW-0146">Chitin degradation</keyword>
<evidence type="ECO:0000256" key="6">
    <source>
        <dbReference type="ARBA" id="ARBA00022669"/>
    </source>
</evidence>
<dbReference type="PROSITE" id="PS51910">
    <property type="entry name" value="GH18_2"/>
    <property type="match status" value="1"/>
</dbReference>
<dbReference type="EMBL" id="MU839840">
    <property type="protein sequence ID" value="KAK1752214.1"/>
    <property type="molecule type" value="Genomic_DNA"/>
</dbReference>
<dbReference type="SMART" id="SM00270">
    <property type="entry name" value="ChtBD1"/>
    <property type="match status" value="2"/>
</dbReference>
<dbReference type="Pfam" id="PF00704">
    <property type="entry name" value="Glyco_hydro_18"/>
    <property type="match status" value="1"/>
</dbReference>
<evidence type="ECO:0000256" key="3">
    <source>
        <dbReference type="ARBA" id="ARBA00008682"/>
    </source>
</evidence>
<keyword evidence="10 13" id="KW-0326">Glycosidase</keyword>
<feature type="disulfide bond" evidence="12">
    <location>
        <begin position="154"/>
        <end position="158"/>
    </location>
</feature>
<name>A0AAJ0B5S5_9PEZI</name>
<evidence type="ECO:0000256" key="7">
    <source>
        <dbReference type="ARBA" id="ARBA00022801"/>
    </source>
</evidence>
<organism evidence="17 18">
    <name type="scientific">Echria macrotheca</name>
    <dbReference type="NCBI Taxonomy" id="438768"/>
    <lineage>
        <taxon>Eukaryota</taxon>
        <taxon>Fungi</taxon>
        <taxon>Dikarya</taxon>
        <taxon>Ascomycota</taxon>
        <taxon>Pezizomycotina</taxon>
        <taxon>Sordariomycetes</taxon>
        <taxon>Sordariomycetidae</taxon>
        <taxon>Sordariales</taxon>
        <taxon>Schizotheciaceae</taxon>
        <taxon>Echria</taxon>
    </lineage>
</organism>
<evidence type="ECO:0000256" key="13">
    <source>
        <dbReference type="RuleBase" id="RU000489"/>
    </source>
</evidence>
<feature type="region of interest" description="Disordered" evidence="14">
    <location>
        <begin position="38"/>
        <end position="71"/>
    </location>
</feature>
<dbReference type="PROSITE" id="PS50941">
    <property type="entry name" value="CHIT_BIND_I_2"/>
    <property type="match status" value="2"/>
</dbReference>
<dbReference type="InterPro" id="IPR001223">
    <property type="entry name" value="Glyco_hydro18_cat"/>
</dbReference>
<feature type="disulfide bond" evidence="12">
    <location>
        <begin position="131"/>
        <end position="143"/>
    </location>
</feature>
<evidence type="ECO:0000256" key="11">
    <source>
        <dbReference type="ARBA" id="ARBA00023326"/>
    </source>
</evidence>
<dbReference type="PANTHER" id="PTHR11177">
    <property type="entry name" value="CHITINASE"/>
    <property type="match status" value="1"/>
</dbReference>
<dbReference type="Pfam" id="PF00187">
    <property type="entry name" value="Chitin_bind_1"/>
    <property type="match status" value="1"/>
</dbReference>
<dbReference type="InterPro" id="IPR001002">
    <property type="entry name" value="Chitin-bd_1"/>
</dbReference>
<dbReference type="GO" id="GO:0008843">
    <property type="term" value="F:endochitinase activity"/>
    <property type="evidence" value="ECO:0007669"/>
    <property type="project" value="UniProtKB-EC"/>
</dbReference>
<evidence type="ECO:0000256" key="4">
    <source>
        <dbReference type="ARBA" id="ARBA00012729"/>
    </source>
</evidence>
<dbReference type="GO" id="GO:0005576">
    <property type="term" value="C:extracellular region"/>
    <property type="evidence" value="ECO:0007669"/>
    <property type="project" value="UniProtKB-SubCell"/>
</dbReference>
<dbReference type="InterPro" id="IPR001579">
    <property type="entry name" value="Glyco_hydro_18_chit_AS"/>
</dbReference>
<proteinExistence type="inferred from homology"/>
<dbReference type="InterPro" id="IPR018371">
    <property type="entry name" value="Chitin-binding_1_CS"/>
</dbReference>
<dbReference type="InterPro" id="IPR050314">
    <property type="entry name" value="Glycosyl_Hydrlase_18"/>
</dbReference>
<dbReference type="GO" id="GO:0008061">
    <property type="term" value="F:chitin binding"/>
    <property type="evidence" value="ECO:0007669"/>
    <property type="project" value="UniProtKB-UniRule"/>
</dbReference>
<evidence type="ECO:0000256" key="9">
    <source>
        <dbReference type="ARBA" id="ARBA00023277"/>
    </source>
</evidence>
<evidence type="ECO:0000256" key="10">
    <source>
        <dbReference type="ARBA" id="ARBA00023295"/>
    </source>
</evidence>
<dbReference type="SUPFAM" id="SSF51445">
    <property type="entry name" value="(Trans)glycosidases"/>
    <property type="match status" value="1"/>
</dbReference>
<dbReference type="PROSITE" id="PS00026">
    <property type="entry name" value="CHIT_BIND_I_1"/>
    <property type="match status" value="1"/>
</dbReference>
<feature type="disulfide bond" evidence="12">
    <location>
        <begin position="136"/>
        <end position="150"/>
    </location>
</feature>
<accession>A0AAJ0B5S5</accession>
<keyword evidence="18" id="KW-1185">Reference proteome</keyword>
<keyword evidence="12" id="KW-1015">Disulfide bond</keyword>
<feature type="domain" description="Chitin-binding type-1" evidence="15">
    <location>
        <begin position="78"/>
        <end position="116"/>
    </location>
</feature>
<comment type="subcellular location">
    <subcellularLocation>
        <location evidence="2">Secreted</location>
    </subcellularLocation>
</comment>
<dbReference type="InterPro" id="IPR029070">
    <property type="entry name" value="Chitinase_insertion_sf"/>
</dbReference>
<feature type="compositionally biased region" description="Low complexity" evidence="14">
    <location>
        <begin position="62"/>
        <end position="71"/>
    </location>
</feature>
<evidence type="ECO:0000256" key="14">
    <source>
        <dbReference type="SAM" id="MobiDB-lite"/>
    </source>
</evidence>
<protein>
    <recommendedName>
        <fullName evidence="4">chitinase</fullName>
        <ecNumber evidence="4">3.2.1.14</ecNumber>
    </recommendedName>
</protein>
<dbReference type="PROSITE" id="PS01095">
    <property type="entry name" value="GH18_1"/>
    <property type="match status" value="1"/>
</dbReference>
<dbReference type="GO" id="GO:0006032">
    <property type="term" value="P:chitin catabolic process"/>
    <property type="evidence" value="ECO:0007669"/>
    <property type="project" value="UniProtKB-KW"/>
</dbReference>
<evidence type="ECO:0000256" key="1">
    <source>
        <dbReference type="ARBA" id="ARBA00000822"/>
    </source>
</evidence>
<evidence type="ECO:0000256" key="2">
    <source>
        <dbReference type="ARBA" id="ARBA00004613"/>
    </source>
</evidence>
<keyword evidence="5" id="KW-0964">Secreted</keyword>
<dbReference type="SMART" id="SM00636">
    <property type="entry name" value="Glyco_18"/>
    <property type="match status" value="1"/>
</dbReference>
<feature type="domain" description="GH18" evidence="16">
    <location>
        <begin position="175"/>
        <end position="532"/>
    </location>
</feature>
<reference evidence="17" key="1">
    <citation type="submission" date="2023-06" db="EMBL/GenBank/DDBJ databases">
        <title>Genome-scale phylogeny and comparative genomics of the fungal order Sordariales.</title>
        <authorList>
            <consortium name="Lawrence Berkeley National Laboratory"/>
            <person name="Hensen N."/>
            <person name="Bonometti L."/>
            <person name="Westerberg I."/>
            <person name="Brannstrom I.O."/>
            <person name="Guillou S."/>
            <person name="Cros-Aarteil S."/>
            <person name="Calhoun S."/>
            <person name="Haridas S."/>
            <person name="Kuo A."/>
            <person name="Mondo S."/>
            <person name="Pangilinan J."/>
            <person name="Riley R."/>
            <person name="Labutti K."/>
            <person name="Andreopoulos B."/>
            <person name="Lipzen A."/>
            <person name="Chen C."/>
            <person name="Yanf M."/>
            <person name="Daum C."/>
            <person name="Ng V."/>
            <person name="Clum A."/>
            <person name="Steindorff A."/>
            <person name="Ohm R."/>
            <person name="Martin F."/>
            <person name="Silar P."/>
            <person name="Natvig D."/>
            <person name="Lalanne C."/>
            <person name="Gautier V."/>
            <person name="Ament-Velasquez S.L."/>
            <person name="Kruys A."/>
            <person name="Hutchinson M.I."/>
            <person name="Powell A.J."/>
            <person name="Barry K."/>
            <person name="Miller A.N."/>
            <person name="Grigoriev I.V."/>
            <person name="Debuchy R."/>
            <person name="Gladieux P."/>
            <person name="Thoren M.H."/>
            <person name="Johannesson H."/>
        </authorList>
    </citation>
    <scope>NUCLEOTIDE SEQUENCE</scope>
    <source>
        <strain evidence="17">PSN4</strain>
    </source>
</reference>
<keyword evidence="7 13" id="KW-0378">Hydrolase</keyword>
<comment type="similarity">
    <text evidence="3">Belongs to the glycosyl hydrolase 18 family. Chitinase class V subfamily.</text>
</comment>
<dbReference type="AlphaFoldDB" id="A0AAJ0B5S5"/>
<evidence type="ECO:0000259" key="15">
    <source>
        <dbReference type="PROSITE" id="PS50941"/>
    </source>
</evidence>
<dbReference type="InterPro" id="IPR011583">
    <property type="entry name" value="Chitinase_II/V-like_cat"/>
</dbReference>
<dbReference type="InterPro" id="IPR017853">
    <property type="entry name" value="GH"/>
</dbReference>
<dbReference type="Proteomes" id="UP001239445">
    <property type="component" value="Unassembled WGS sequence"/>
</dbReference>
<evidence type="ECO:0000256" key="5">
    <source>
        <dbReference type="ARBA" id="ARBA00022525"/>
    </source>
</evidence>
<dbReference type="Gene3D" id="3.30.60.10">
    <property type="entry name" value="Endochitinase-like"/>
    <property type="match status" value="1"/>
</dbReference>
<dbReference type="EC" id="3.2.1.14" evidence="4"/>
<evidence type="ECO:0000313" key="18">
    <source>
        <dbReference type="Proteomes" id="UP001239445"/>
    </source>
</evidence>
<dbReference type="SUPFAM" id="SSF54556">
    <property type="entry name" value="Chitinase insertion domain"/>
    <property type="match status" value="1"/>
</dbReference>
<feature type="disulfide bond" evidence="12">
    <location>
        <begin position="92"/>
        <end position="106"/>
    </location>
</feature>
<keyword evidence="11" id="KW-0624">Polysaccharide degradation</keyword>
<evidence type="ECO:0000313" key="17">
    <source>
        <dbReference type="EMBL" id="KAK1752214.1"/>
    </source>
</evidence>
<dbReference type="CDD" id="cd00035">
    <property type="entry name" value="ChtBD1"/>
    <property type="match status" value="1"/>
</dbReference>
<evidence type="ECO:0000259" key="16">
    <source>
        <dbReference type="PROSITE" id="PS51910"/>
    </source>
</evidence>
<keyword evidence="6 12" id="KW-0147">Chitin-binding</keyword>
<dbReference type="PANTHER" id="PTHR11177:SF397">
    <property type="entry name" value="CHITINASE"/>
    <property type="match status" value="1"/>
</dbReference>
<keyword evidence="9" id="KW-0119">Carbohydrate metabolism</keyword>
<dbReference type="Gene3D" id="3.10.50.10">
    <property type="match status" value="1"/>
</dbReference>
<comment type="caution">
    <text evidence="17">The sequence shown here is derived from an EMBL/GenBank/DDBJ whole genome shotgun (WGS) entry which is preliminary data.</text>
</comment>
<evidence type="ECO:0000256" key="12">
    <source>
        <dbReference type="PROSITE-ProRule" id="PRU00261"/>
    </source>
</evidence>